<evidence type="ECO:0000256" key="2">
    <source>
        <dbReference type="SAM" id="MobiDB-lite"/>
    </source>
</evidence>
<dbReference type="PANTHER" id="PTHR13420:SF7">
    <property type="entry name" value="UPF0235 PROTEIN C15ORF40"/>
    <property type="match status" value="1"/>
</dbReference>
<accession>A0AAW1E0T3</accession>
<comment type="caution">
    <text evidence="3">The sequence shown here is derived from an EMBL/GenBank/DDBJ whole genome shotgun (WGS) entry which is preliminary data.</text>
</comment>
<dbReference type="EMBL" id="JBCEZU010000575">
    <property type="protein sequence ID" value="KAK9516101.1"/>
    <property type="molecule type" value="Genomic_DNA"/>
</dbReference>
<dbReference type="InterPro" id="IPR036591">
    <property type="entry name" value="YggU-like_sf"/>
</dbReference>
<comment type="similarity">
    <text evidence="1">Belongs to the UPF0235 family.</text>
</comment>
<dbReference type="Proteomes" id="UP001488805">
    <property type="component" value="Unassembled WGS sequence"/>
</dbReference>
<evidence type="ECO:0000313" key="4">
    <source>
        <dbReference type="Proteomes" id="UP001488805"/>
    </source>
</evidence>
<keyword evidence="4" id="KW-1185">Reference proteome</keyword>
<proteinExistence type="inferred from homology"/>
<dbReference type="PANTHER" id="PTHR13420">
    <property type="entry name" value="UPF0235 PROTEIN C15ORF40"/>
    <property type="match status" value="1"/>
</dbReference>
<dbReference type="NCBIfam" id="TIGR00251">
    <property type="entry name" value="DUF167 family protein"/>
    <property type="match status" value="1"/>
</dbReference>
<evidence type="ECO:0000256" key="1">
    <source>
        <dbReference type="ARBA" id="ARBA00010364"/>
    </source>
</evidence>
<dbReference type="AlphaFoldDB" id="A0AAW1E0T3"/>
<feature type="region of interest" description="Disordered" evidence="2">
    <location>
        <begin position="1"/>
        <end position="26"/>
    </location>
</feature>
<organism evidence="3 4">
    <name type="scientific">Zoarces viviparus</name>
    <name type="common">Viviparous eelpout</name>
    <name type="synonym">Blennius viviparus</name>
    <dbReference type="NCBI Taxonomy" id="48416"/>
    <lineage>
        <taxon>Eukaryota</taxon>
        <taxon>Metazoa</taxon>
        <taxon>Chordata</taxon>
        <taxon>Craniata</taxon>
        <taxon>Vertebrata</taxon>
        <taxon>Euteleostomi</taxon>
        <taxon>Actinopterygii</taxon>
        <taxon>Neopterygii</taxon>
        <taxon>Teleostei</taxon>
        <taxon>Neoteleostei</taxon>
        <taxon>Acanthomorphata</taxon>
        <taxon>Eupercaria</taxon>
        <taxon>Perciformes</taxon>
        <taxon>Cottioidei</taxon>
        <taxon>Zoarcales</taxon>
        <taxon>Zoarcidae</taxon>
        <taxon>Zoarcinae</taxon>
        <taxon>Zoarces</taxon>
    </lineage>
</organism>
<dbReference type="SUPFAM" id="SSF69786">
    <property type="entry name" value="YggU-like"/>
    <property type="match status" value="1"/>
</dbReference>
<dbReference type="SMART" id="SM01152">
    <property type="entry name" value="DUF167"/>
    <property type="match status" value="1"/>
</dbReference>
<sequence length="120" mass="12615">MPKKEKAVKGQAAAAAEEEASCPVSRDKSGSVSIVVHVKPGSKHSGVTEVSSEAVGVAVAAPPMDGEANAELLRYLAQVLDLKKSRVSLDKGSRSRDKLIKVDSPLSPEEVLRRLREAAG</sequence>
<gene>
    <name evidence="3" type="ORF">VZT92_024059</name>
</gene>
<dbReference type="GO" id="GO:0005737">
    <property type="term" value="C:cytoplasm"/>
    <property type="evidence" value="ECO:0007669"/>
    <property type="project" value="TreeGrafter"/>
</dbReference>
<dbReference type="Gene3D" id="3.30.1200.10">
    <property type="entry name" value="YggU-like"/>
    <property type="match status" value="1"/>
</dbReference>
<name>A0AAW1E0T3_ZOAVI</name>
<dbReference type="InterPro" id="IPR003746">
    <property type="entry name" value="DUF167"/>
</dbReference>
<reference evidence="3 4" key="1">
    <citation type="journal article" date="2024" name="Genome Biol. Evol.">
        <title>Chromosome-level genome assembly of the viviparous eelpout Zoarces viviparus.</title>
        <authorList>
            <person name="Fuhrmann N."/>
            <person name="Brasseur M.V."/>
            <person name="Bakowski C.E."/>
            <person name="Podsiadlowski L."/>
            <person name="Prost S."/>
            <person name="Krehenwinkel H."/>
            <person name="Mayer C."/>
        </authorList>
    </citation>
    <scope>NUCLEOTIDE SEQUENCE [LARGE SCALE GENOMIC DNA]</scope>
    <source>
        <strain evidence="3">NO-MEL_2022_Ind0_liver</strain>
    </source>
</reference>
<protein>
    <submittedName>
        <fullName evidence="3">Uncharacterized protein</fullName>
    </submittedName>
</protein>
<dbReference type="Pfam" id="PF02594">
    <property type="entry name" value="DUF167"/>
    <property type="match status" value="1"/>
</dbReference>
<dbReference type="HAMAP" id="MF_00634">
    <property type="entry name" value="UPF0235"/>
    <property type="match status" value="1"/>
</dbReference>
<evidence type="ECO:0000313" key="3">
    <source>
        <dbReference type="EMBL" id="KAK9516101.1"/>
    </source>
</evidence>